<gene>
    <name evidence="1" type="ORF">CCYN2B_50024</name>
</gene>
<dbReference type="EMBL" id="CDOD01000045">
    <property type="protein sequence ID" value="CEN38335.1"/>
    <property type="molecule type" value="Genomic_DNA"/>
</dbReference>
<proteinExistence type="predicted"/>
<reference evidence="2" key="1">
    <citation type="submission" date="2015-01" db="EMBL/GenBank/DDBJ databases">
        <authorList>
            <person name="MANFREDI Pablo"/>
        </authorList>
    </citation>
    <scope>NUCLEOTIDE SEQUENCE [LARGE SCALE GENOMIC DNA]</scope>
    <source>
        <strain evidence="2">Ccyn2B</strain>
    </source>
</reference>
<dbReference type="AlphaFoldDB" id="A0A0B7HGG6"/>
<dbReference type="eggNOG" id="ENOG502ZCF0">
    <property type="taxonomic scope" value="Bacteria"/>
</dbReference>
<dbReference type="RefSeq" id="WP_052456936.1">
    <property type="nucleotide sequence ID" value="NZ_CDOD01000045.1"/>
</dbReference>
<evidence type="ECO:0000313" key="1">
    <source>
        <dbReference type="EMBL" id="CEN38335.1"/>
    </source>
</evidence>
<dbReference type="SUPFAM" id="SSF69304">
    <property type="entry name" value="Tricorn protease N-terminal domain"/>
    <property type="match status" value="1"/>
</dbReference>
<protein>
    <submittedName>
        <fullName evidence="1">Uncharacterized protein</fullName>
    </submittedName>
</protein>
<organism evidence="1 2">
    <name type="scientific">Capnocytophaga cynodegmi</name>
    <dbReference type="NCBI Taxonomy" id="28189"/>
    <lineage>
        <taxon>Bacteria</taxon>
        <taxon>Pseudomonadati</taxon>
        <taxon>Bacteroidota</taxon>
        <taxon>Flavobacteriia</taxon>
        <taxon>Flavobacteriales</taxon>
        <taxon>Flavobacteriaceae</taxon>
        <taxon>Capnocytophaga</taxon>
    </lineage>
</organism>
<name>A0A0B7HGG6_9FLAO</name>
<evidence type="ECO:0000313" key="2">
    <source>
        <dbReference type="Proteomes" id="UP000038055"/>
    </source>
</evidence>
<dbReference type="Proteomes" id="UP000038055">
    <property type="component" value="Unassembled WGS sequence"/>
</dbReference>
<accession>A0A0B7HGG6</accession>
<dbReference type="STRING" id="28189.CCYN74_30267"/>
<sequence>MNIFNSVVDLGVNIEDFPVIDADIYGNYIAFDGKNSVNINGITIPLKEEIKIKFPLVQMLDNNSFLLADRRSGSVNAFIFSTDGVLQKSFYVGDAIENITFSEGKIIVSYFDEGVFGNPPSTEGLAVFNLEGKQLFGVNSSLGYEYICDCYALCKLGKHSIFFFAYTEFELTQLNLKNFQIERTKMPEILAGASAMVSDKETIVFFAPYEHKNTLFRYNLYTKKLEKLSKTDFHIIKGIENGLFLAVKDKHFYIIGL</sequence>
<keyword evidence="2" id="KW-1185">Reference proteome</keyword>